<name>A0A6J5J9E4_9BURK</name>
<evidence type="ECO:0008006" key="3">
    <source>
        <dbReference type="Google" id="ProtNLM"/>
    </source>
</evidence>
<evidence type="ECO:0000313" key="2">
    <source>
        <dbReference type="Proteomes" id="UP000494322"/>
    </source>
</evidence>
<accession>A0A6J5J9E4</accession>
<proteinExistence type="predicted"/>
<gene>
    <name evidence="1" type="ORF">BCO9919_03152</name>
</gene>
<reference evidence="1 2" key="1">
    <citation type="submission" date="2020-04" db="EMBL/GenBank/DDBJ databases">
        <authorList>
            <person name="Depoorter E."/>
        </authorList>
    </citation>
    <scope>NUCLEOTIDE SEQUENCE [LARGE SCALE GENOMIC DNA]</scope>
    <source>
        <strain evidence="1 2">BCC0132</strain>
    </source>
</reference>
<dbReference type="Proteomes" id="UP000494322">
    <property type="component" value="Unassembled WGS sequence"/>
</dbReference>
<organism evidence="1 2">
    <name type="scientific">Burkholderia cenocepacia</name>
    <dbReference type="NCBI Taxonomy" id="95486"/>
    <lineage>
        <taxon>Bacteria</taxon>
        <taxon>Pseudomonadati</taxon>
        <taxon>Pseudomonadota</taxon>
        <taxon>Betaproteobacteria</taxon>
        <taxon>Burkholderiales</taxon>
        <taxon>Burkholderiaceae</taxon>
        <taxon>Burkholderia</taxon>
        <taxon>Burkholderia cepacia complex</taxon>
    </lineage>
</organism>
<dbReference type="RefSeq" id="WP_175238547.1">
    <property type="nucleotide sequence ID" value="NZ_CABWIK020000016.1"/>
</dbReference>
<sequence>MSRCFVIQPFDNGVFDRRFEDTFAPAIQAAGLEPYRVDRDPSAAVPIQNIEDGIRESAICLADISLDNPNVWFELGFAFASFKQVVMVCSNERTTKFPFDVQHRSIIKYASGSKRDFDQLEGAIKEKLEAYLAKENVVLSASGGTRLKGVEGLESYEIMVLVTIGENLSDDNDGVSPYRIRNDMENAGYTKLAATLGMRALREKELIQIVSLYDEQVHEQYDAYTFTDKGWTWLFENRDQFALRRAEPPEISF</sequence>
<dbReference type="AlphaFoldDB" id="A0A6J5J9E4"/>
<dbReference type="EMBL" id="CABWIK020000016">
    <property type="protein sequence ID" value="CAB3968180.1"/>
    <property type="molecule type" value="Genomic_DNA"/>
</dbReference>
<protein>
    <recommendedName>
        <fullName evidence="3">Nucleoside 2-deoxyribosyltransferase</fullName>
    </recommendedName>
</protein>
<evidence type="ECO:0000313" key="1">
    <source>
        <dbReference type="EMBL" id="CAB3968180.1"/>
    </source>
</evidence>